<comment type="caution">
    <text evidence="1">The sequence shown here is derived from an EMBL/GenBank/DDBJ whole genome shotgun (WGS) entry which is preliminary data.</text>
</comment>
<accession>A0A939INZ0</accession>
<gene>
    <name evidence="1" type="ORF">JYP50_18600</name>
</gene>
<name>A0A939INZ0_9GAMM</name>
<reference evidence="1" key="1">
    <citation type="submission" date="2021-02" db="EMBL/GenBank/DDBJ databases">
        <title>PHA producing bacteria isolated from coastal sediment in Guangdong, Shenzhen.</title>
        <authorList>
            <person name="Zheng W."/>
            <person name="Yu S."/>
            <person name="Huang Y."/>
        </authorList>
    </citation>
    <scope>NUCLEOTIDE SEQUENCE</scope>
    <source>
        <strain evidence="1">TN14-10</strain>
    </source>
</reference>
<dbReference type="RefSeq" id="WP_206562062.1">
    <property type="nucleotide sequence ID" value="NZ_JAFKCZ010000016.1"/>
</dbReference>
<keyword evidence="2" id="KW-1185">Reference proteome</keyword>
<evidence type="ECO:0000313" key="2">
    <source>
        <dbReference type="Proteomes" id="UP000664303"/>
    </source>
</evidence>
<proteinExistence type="predicted"/>
<sequence length="108" mass="12257">MQISELVSHWEQEAAGDLARDHYSVQLPLEDAAKIEALAEMFPRRTREQLITDLLAVALDELVSHLPYVQGSKVIARDEQGDPIFEDVGLTPRYLALTRHHAERLKRG</sequence>
<dbReference type="AlphaFoldDB" id="A0A939INZ0"/>
<evidence type="ECO:0000313" key="1">
    <source>
        <dbReference type="EMBL" id="MBN7798618.1"/>
    </source>
</evidence>
<protein>
    <submittedName>
        <fullName evidence="1">Type 1 pili tip component</fullName>
    </submittedName>
</protein>
<dbReference type="Proteomes" id="UP000664303">
    <property type="component" value="Unassembled WGS sequence"/>
</dbReference>
<dbReference type="EMBL" id="JAFKCZ010000016">
    <property type="protein sequence ID" value="MBN7798618.1"/>
    <property type="molecule type" value="Genomic_DNA"/>
</dbReference>
<organism evidence="1 2">
    <name type="scientific">Parahaliea mediterranea</name>
    <dbReference type="NCBI Taxonomy" id="651086"/>
    <lineage>
        <taxon>Bacteria</taxon>
        <taxon>Pseudomonadati</taxon>
        <taxon>Pseudomonadota</taxon>
        <taxon>Gammaproteobacteria</taxon>
        <taxon>Cellvibrionales</taxon>
        <taxon>Halieaceae</taxon>
        <taxon>Parahaliea</taxon>
    </lineage>
</organism>